<dbReference type="Proteomes" id="UP000198771">
    <property type="component" value="Unassembled WGS sequence"/>
</dbReference>
<dbReference type="SUPFAM" id="SSF52540">
    <property type="entry name" value="P-loop containing nucleoside triphosphate hydrolases"/>
    <property type="match status" value="1"/>
</dbReference>
<evidence type="ECO:0000256" key="6">
    <source>
        <dbReference type="ARBA" id="ARBA00023136"/>
    </source>
</evidence>
<evidence type="ECO:0000259" key="8">
    <source>
        <dbReference type="PROSITE" id="PS50893"/>
    </source>
</evidence>
<feature type="transmembrane region" description="Helical" evidence="7">
    <location>
        <begin position="163"/>
        <end position="182"/>
    </location>
</feature>
<keyword evidence="4" id="KW-0067">ATP-binding</keyword>
<evidence type="ECO:0000256" key="5">
    <source>
        <dbReference type="ARBA" id="ARBA00022989"/>
    </source>
</evidence>
<dbReference type="CDD" id="cd07346">
    <property type="entry name" value="ABC_6TM_exporters"/>
    <property type="match status" value="1"/>
</dbReference>
<dbReference type="InterPro" id="IPR027417">
    <property type="entry name" value="P-loop_NTPase"/>
</dbReference>
<dbReference type="InterPro" id="IPR039421">
    <property type="entry name" value="Type_1_exporter"/>
</dbReference>
<reference evidence="10 11" key="1">
    <citation type="submission" date="2016-10" db="EMBL/GenBank/DDBJ databases">
        <authorList>
            <person name="de Groot N.N."/>
        </authorList>
    </citation>
    <scope>NUCLEOTIDE SEQUENCE [LARGE SCALE GENOMIC DNA]</scope>
    <source>
        <strain evidence="10 11">ASO4-2</strain>
    </source>
</reference>
<dbReference type="Gene3D" id="1.20.1560.10">
    <property type="entry name" value="ABC transporter type 1, transmembrane domain"/>
    <property type="match status" value="1"/>
</dbReference>
<dbReference type="AlphaFoldDB" id="A0A1G6AJ37"/>
<dbReference type="GO" id="GO:0016887">
    <property type="term" value="F:ATP hydrolysis activity"/>
    <property type="evidence" value="ECO:0007669"/>
    <property type="project" value="InterPro"/>
</dbReference>
<dbReference type="OrthoDB" id="9760168at2"/>
<evidence type="ECO:0000256" key="2">
    <source>
        <dbReference type="ARBA" id="ARBA00022692"/>
    </source>
</evidence>
<keyword evidence="6 7" id="KW-0472">Membrane</keyword>
<protein>
    <submittedName>
        <fullName evidence="10">ABC-type multidrug transport system, ATPase and permease component</fullName>
    </submittedName>
</protein>
<keyword evidence="3" id="KW-0547">Nucleotide-binding</keyword>
<feature type="transmembrane region" description="Helical" evidence="7">
    <location>
        <begin position="250"/>
        <end position="272"/>
    </location>
</feature>
<proteinExistence type="predicted"/>
<dbReference type="PROSITE" id="PS50893">
    <property type="entry name" value="ABC_TRANSPORTER_2"/>
    <property type="match status" value="1"/>
</dbReference>
<dbReference type="InterPro" id="IPR003439">
    <property type="entry name" value="ABC_transporter-like_ATP-bd"/>
</dbReference>
<dbReference type="PROSITE" id="PS50929">
    <property type="entry name" value="ABC_TM1F"/>
    <property type="match status" value="1"/>
</dbReference>
<evidence type="ECO:0000313" key="10">
    <source>
        <dbReference type="EMBL" id="SDB08422.1"/>
    </source>
</evidence>
<name>A0A1G6AJ37_9BACT</name>
<dbReference type="RefSeq" id="WP_092116700.1">
    <property type="nucleotide sequence ID" value="NZ_FMXO01000002.1"/>
</dbReference>
<evidence type="ECO:0000256" key="3">
    <source>
        <dbReference type="ARBA" id="ARBA00022741"/>
    </source>
</evidence>
<evidence type="ECO:0000256" key="1">
    <source>
        <dbReference type="ARBA" id="ARBA00004651"/>
    </source>
</evidence>
<dbReference type="GO" id="GO:0005524">
    <property type="term" value="F:ATP binding"/>
    <property type="evidence" value="ECO:0007669"/>
    <property type="project" value="UniProtKB-KW"/>
</dbReference>
<dbReference type="InterPro" id="IPR011527">
    <property type="entry name" value="ABC1_TM_dom"/>
</dbReference>
<dbReference type="Gene3D" id="3.40.50.300">
    <property type="entry name" value="P-loop containing nucleotide triphosphate hydrolases"/>
    <property type="match status" value="2"/>
</dbReference>
<feature type="transmembrane region" description="Helical" evidence="7">
    <location>
        <begin position="135"/>
        <end position="157"/>
    </location>
</feature>
<dbReference type="Pfam" id="PF00664">
    <property type="entry name" value="ABC_membrane"/>
    <property type="match status" value="1"/>
</dbReference>
<evidence type="ECO:0000256" key="4">
    <source>
        <dbReference type="ARBA" id="ARBA00022840"/>
    </source>
</evidence>
<evidence type="ECO:0000259" key="9">
    <source>
        <dbReference type="PROSITE" id="PS50929"/>
    </source>
</evidence>
<dbReference type="GO" id="GO:0015421">
    <property type="term" value="F:ABC-type oligopeptide transporter activity"/>
    <property type="evidence" value="ECO:0007669"/>
    <property type="project" value="TreeGrafter"/>
</dbReference>
<gene>
    <name evidence="10" type="ORF">SAMN05660653_00398</name>
</gene>
<dbReference type="EMBL" id="FMXO01000002">
    <property type="protein sequence ID" value="SDB08422.1"/>
    <property type="molecule type" value="Genomic_DNA"/>
</dbReference>
<dbReference type="InterPro" id="IPR003593">
    <property type="entry name" value="AAA+_ATPase"/>
</dbReference>
<dbReference type="GO" id="GO:0005886">
    <property type="term" value="C:plasma membrane"/>
    <property type="evidence" value="ECO:0007669"/>
    <property type="project" value="UniProtKB-SubCell"/>
</dbReference>
<dbReference type="PANTHER" id="PTHR43394:SF1">
    <property type="entry name" value="ATP-BINDING CASSETTE SUB-FAMILY B MEMBER 10, MITOCHONDRIAL"/>
    <property type="match status" value="1"/>
</dbReference>
<sequence length="838" mass="93813">MKPPLQVTKRTLFSWVFHRHLKLQILLVVIILITVASRVLPLELQKNIINDAIGMRDVDLLLFYSGLYIAIVVLGGILKYAINLIQSYIGQQTLKTIRRDLFNHIISLPLPFFRKTPPGTVINSMVTELNPVGDFIGQAFSTPLVNILTFLAIAGFMFYLNPLLAGLSLLLYPTELIILPWLQRKMNAANRRRMASTQSVSGTIGESIGGVQEIHANASYKLEDDKFGKKLDLLYKNTLTMYAFKYGIKFYNNFFQSLGPFILFLVGGYLAIQGQLDIGALVAFLSSYEKLYDPWKELMEYYQTYQDSTVRYSQIMSYYDIEPEYLFSPVDRSLHEMHGQIDAQAVGYMVDGNIKLLDRINLSVQPGELLALVGFSGSGKSTLALCMAQIFNYTSGSLKIDGRELNRLTKADMAVNMGMVAQHPFIFEGTLQDNLLYSCEAQRLQGKTCPGMSGTPSLDRIIEVIQQVGLYLDVLSFGFRGTLDPEKDQELAGHILHARQMLRQNAGEDLVEDVEFFDPQHYVHGATLAQNLIFGSSATPGLTSETLHANASFRRFLKTQELLEPLDALGHAIASRNVDVINTLGGGMELFADSPIPADDFDEYALLVSRVPEYDFAKFDENDRAKLLKLALGFISSSNAMGRISSDLRRRIVSSRAAFKKWAEENAPGAFTFYRLDSYIASESILDNILFGVIRPEIAGAEDRIKKRIMQVLIIEDVLDRIIEYGLQFNVGSQGDRLSGGQRQKTALARVFLKNPPILILDEATAALDNASQTRIQNLLESKFKTKSTVIAVVHRLDILKGYDRIGVLKSGKLVELGSYEELIKKKGVFHELVHGRQ</sequence>
<keyword evidence="2 7" id="KW-0812">Transmembrane</keyword>
<comment type="subcellular location">
    <subcellularLocation>
        <location evidence="1">Cell membrane</location>
        <topology evidence="1">Multi-pass membrane protein</topology>
    </subcellularLocation>
</comment>
<keyword evidence="5 7" id="KW-1133">Transmembrane helix</keyword>
<organism evidence="10 11">
    <name type="scientific">Desulfonatronum thiosulfatophilum</name>
    <dbReference type="NCBI Taxonomy" id="617002"/>
    <lineage>
        <taxon>Bacteria</taxon>
        <taxon>Pseudomonadati</taxon>
        <taxon>Thermodesulfobacteriota</taxon>
        <taxon>Desulfovibrionia</taxon>
        <taxon>Desulfovibrionales</taxon>
        <taxon>Desulfonatronaceae</taxon>
        <taxon>Desulfonatronum</taxon>
    </lineage>
</organism>
<accession>A0A1G6AJ37</accession>
<dbReference type="SMART" id="SM00382">
    <property type="entry name" value="AAA"/>
    <property type="match status" value="1"/>
</dbReference>
<dbReference type="Pfam" id="PF00005">
    <property type="entry name" value="ABC_tran"/>
    <property type="match status" value="2"/>
</dbReference>
<feature type="domain" description="ABC transporter" evidence="8">
    <location>
        <begin position="341"/>
        <end position="836"/>
    </location>
</feature>
<evidence type="ECO:0000313" key="11">
    <source>
        <dbReference type="Proteomes" id="UP000198771"/>
    </source>
</evidence>
<dbReference type="STRING" id="617002.SAMN05660653_00398"/>
<feature type="domain" description="ABC transmembrane type-1" evidence="9">
    <location>
        <begin position="25"/>
        <end position="307"/>
    </location>
</feature>
<evidence type="ECO:0000256" key="7">
    <source>
        <dbReference type="SAM" id="Phobius"/>
    </source>
</evidence>
<keyword evidence="11" id="KW-1185">Reference proteome</keyword>
<feature type="transmembrane region" description="Helical" evidence="7">
    <location>
        <begin position="21"/>
        <end position="40"/>
    </location>
</feature>
<feature type="transmembrane region" description="Helical" evidence="7">
    <location>
        <begin position="60"/>
        <end position="82"/>
    </location>
</feature>
<dbReference type="PANTHER" id="PTHR43394">
    <property type="entry name" value="ATP-DEPENDENT PERMEASE MDL1, MITOCHONDRIAL"/>
    <property type="match status" value="1"/>
</dbReference>
<dbReference type="SUPFAM" id="SSF90123">
    <property type="entry name" value="ABC transporter transmembrane region"/>
    <property type="match status" value="1"/>
</dbReference>
<dbReference type="InterPro" id="IPR036640">
    <property type="entry name" value="ABC1_TM_sf"/>
</dbReference>